<keyword evidence="2" id="KW-1185">Reference proteome</keyword>
<reference evidence="1 2" key="1">
    <citation type="submission" date="2019-02" db="EMBL/GenBank/DDBJ databases">
        <title>Deep-cultivation of Planctomycetes and their phenomic and genomic characterization uncovers novel biology.</title>
        <authorList>
            <person name="Wiegand S."/>
            <person name="Jogler M."/>
            <person name="Boedeker C."/>
            <person name="Pinto D."/>
            <person name="Vollmers J."/>
            <person name="Rivas-Marin E."/>
            <person name="Kohn T."/>
            <person name="Peeters S.H."/>
            <person name="Heuer A."/>
            <person name="Rast P."/>
            <person name="Oberbeckmann S."/>
            <person name="Bunk B."/>
            <person name="Jeske O."/>
            <person name="Meyerdierks A."/>
            <person name="Storesund J.E."/>
            <person name="Kallscheuer N."/>
            <person name="Luecker S."/>
            <person name="Lage O.M."/>
            <person name="Pohl T."/>
            <person name="Merkel B.J."/>
            <person name="Hornburger P."/>
            <person name="Mueller R.-W."/>
            <person name="Bruemmer F."/>
            <person name="Labrenz M."/>
            <person name="Spormann A.M."/>
            <person name="Op den Camp H."/>
            <person name="Overmann J."/>
            <person name="Amann R."/>
            <person name="Jetten M.S.M."/>
            <person name="Mascher T."/>
            <person name="Medema M.H."/>
            <person name="Devos D.P."/>
            <person name="Kaster A.-K."/>
            <person name="Ovreas L."/>
            <person name="Rohde M."/>
            <person name="Galperin M.Y."/>
            <person name="Jogler C."/>
        </authorList>
    </citation>
    <scope>NUCLEOTIDE SEQUENCE [LARGE SCALE GENOMIC DNA]</scope>
    <source>
        <strain evidence="1 2">Pan189</strain>
    </source>
</reference>
<dbReference type="KEGG" id="svp:Pan189_36880"/>
<proteinExistence type="predicted"/>
<sequence length="39" mass="4505">MPPKRLTTEQIIRNRHEAEVLRSQGSVIERGFSRLARDG</sequence>
<gene>
    <name evidence="1" type="ORF">Pan189_36880</name>
</gene>
<dbReference type="Proteomes" id="UP000317318">
    <property type="component" value="Chromosome"/>
</dbReference>
<evidence type="ECO:0000313" key="1">
    <source>
        <dbReference type="EMBL" id="QDT39283.1"/>
    </source>
</evidence>
<dbReference type="AlphaFoldDB" id="A0A517R628"/>
<evidence type="ECO:0000313" key="2">
    <source>
        <dbReference type="Proteomes" id="UP000317318"/>
    </source>
</evidence>
<dbReference type="EMBL" id="CP036268">
    <property type="protein sequence ID" value="QDT39283.1"/>
    <property type="molecule type" value="Genomic_DNA"/>
</dbReference>
<name>A0A517R628_9PLAN</name>
<accession>A0A517R628</accession>
<protein>
    <submittedName>
        <fullName evidence="1">Uncharacterized protein</fullName>
    </submittedName>
</protein>
<organism evidence="1 2">
    <name type="scientific">Stratiformator vulcanicus</name>
    <dbReference type="NCBI Taxonomy" id="2527980"/>
    <lineage>
        <taxon>Bacteria</taxon>
        <taxon>Pseudomonadati</taxon>
        <taxon>Planctomycetota</taxon>
        <taxon>Planctomycetia</taxon>
        <taxon>Planctomycetales</taxon>
        <taxon>Planctomycetaceae</taxon>
        <taxon>Stratiformator</taxon>
    </lineage>
</organism>